<feature type="domain" description="FHA" evidence="4">
    <location>
        <begin position="488"/>
        <end position="537"/>
    </location>
</feature>
<dbReference type="Gene3D" id="2.60.200.20">
    <property type="match status" value="2"/>
</dbReference>
<evidence type="ECO:0000256" key="1">
    <source>
        <dbReference type="ARBA" id="ARBA00001974"/>
    </source>
</evidence>
<evidence type="ECO:0000313" key="5">
    <source>
        <dbReference type="EMBL" id="GCE10782.1"/>
    </source>
</evidence>
<proteinExistence type="predicted"/>
<keyword evidence="6" id="KW-1185">Reference proteome</keyword>
<dbReference type="AlphaFoldDB" id="A0A401ZVG0"/>
<keyword evidence="3" id="KW-0274">FAD</keyword>
<evidence type="ECO:0000313" key="6">
    <source>
        <dbReference type="Proteomes" id="UP000287352"/>
    </source>
</evidence>
<dbReference type="Gene3D" id="3.50.50.60">
    <property type="entry name" value="FAD/NAD(P)-binding domain"/>
    <property type="match status" value="2"/>
</dbReference>
<dbReference type="PROSITE" id="PS50006">
    <property type="entry name" value="FHA_DOMAIN"/>
    <property type="match status" value="2"/>
</dbReference>
<feature type="domain" description="FHA" evidence="4">
    <location>
        <begin position="656"/>
        <end position="706"/>
    </location>
</feature>
<reference evidence="6" key="1">
    <citation type="submission" date="2018-12" db="EMBL/GenBank/DDBJ databases">
        <title>Tengunoibacter tsumagoiensis gen. nov., sp. nov., Dictyobacter kobayashii sp. nov., D. alpinus sp. nov., and D. joshuensis sp. nov. and description of Dictyobacteraceae fam. nov. within the order Ktedonobacterales isolated from Tengu-no-mugimeshi.</title>
        <authorList>
            <person name="Wang C.M."/>
            <person name="Zheng Y."/>
            <person name="Sakai Y."/>
            <person name="Toyoda A."/>
            <person name="Minakuchi Y."/>
            <person name="Abe K."/>
            <person name="Yokota A."/>
            <person name="Yabe S."/>
        </authorList>
    </citation>
    <scope>NUCLEOTIDE SEQUENCE [LARGE SCALE GENOMIC DNA]</scope>
    <source>
        <strain evidence="6">Uno3</strain>
    </source>
</reference>
<accession>A0A401ZVG0</accession>
<evidence type="ECO:0000256" key="3">
    <source>
        <dbReference type="ARBA" id="ARBA00022827"/>
    </source>
</evidence>
<dbReference type="InterPro" id="IPR000253">
    <property type="entry name" value="FHA_dom"/>
</dbReference>
<dbReference type="GO" id="GO:0016491">
    <property type="term" value="F:oxidoreductase activity"/>
    <property type="evidence" value="ECO:0007669"/>
    <property type="project" value="InterPro"/>
</dbReference>
<dbReference type="EMBL" id="BIFR01000001">
    <property type="protein sequence ID" value="GCE10782.1"/>
    <property type="molecule type" value="Genomic_DNA"/>
</dbReference>
<dbReference type="InterPro" id="IPR023753">
    <property type="entry name" value="FAD/NAD-binding_dom"/>
</dbReference>
<dbReference type="InterPro" id="IPR036188">
    <property type="entry name" value="FAD/NAD-bd_sf"/>
</dbReference>
<dbReference type="SUPFAM" id="SSF51905">
    <property type="entry name" value="FAD/NAD(P)-binding domain"/>
    <property type="match status" value="2"/>
</dbReference>
<dbReference type="RefSeq" id="WP_126578356.1">
    <property type="nucleotide sequence ID" value="NZ_BIFR01000001.1"/>
</dbReference>
<gene>
    <name evidence="5" type="ORF">KTT_06410</name>
</gene>
<dbReference type="SMART" id="SM00240">
    <property type="entry name" value="FHA"/>
    <property type="match status" value="2"/>
</dbReference>
<evidence type="ECO:0000256" key="2">
    <source>
        <dbReference type="ARBA" id="ARBA00022630"/>
    </source>
</evidence>
<dbReference type="InterPro" id="IPR050260">
    <property type="entry name" value="FAD-bd_OxRdtase"/>
</dbReference>
<comment type="caution">
    <text evidence="5">The sequence shown here is derived from an EMBL/GenBank/DDBJ whole genome shotgun (WGS) entry which is preliminary data.</text>
</comment>
<keyword evidence="2" id="KW-0285">Flavoprotein</keyword>
<dbReference type="OrthoDB" id="9792592at2"/>
<dbReference type="Pfam" id="PF07992">
    <property type="entry name" value="Pyr_redox_2"/>
    <property type="match status" value="1"/>
</dbReference>
<dbReference type="InterPro" id="IPR008984">
    <property type="entry name" value="SMAD_FHA_dom_sf"/>
</dbReference>
<dbReference type="CDD" id="cd00060">
    <property type="entry name" value="FHA"/>
    <property type="match status" value="2"/>
</dbReference>
<dbReference type="Proteomes" id="UP000287352">
    <property type="component" value="Unassembled WGS sequence"/>
</dbReference>
<evidence type="ECO:0000259" key="4">
    <source>
        <dbReference type="PROSITE" id="PS50006"/>
    </source>
</evidence>
<dbReference type="PANTHER" id="PTHR43429">
    <property type="entry name" value="PYRIDINE NUCLEOTIDE-DISULFIDE OXIDOREDUCTASE DOMAIN-CONTAINING"/>
    <property type="match status" value="1"/>
</dbReference>
<dbReference type="PRINTS" id="PR00411">
    <property type="entry name" value="PNDRDTASEI"/>
</dbReference>
<dbReference type="SUPFAM" id="SSF49879">
    <property type="entry name" value="SMAD/FHA domain"/>
    <property type="match status" value="2"/>
</dbReference>
<organism evidence="5 6">
    <name type="scientific">Tengunoibacter tsumagoiensis</name>
    <dbReference type="NCBI Taxonomy" id="2014871"/>
    <lineage>
        <taxon>Bacteria</taxon>
        <taxon>Bacillati</taxon>
        <taxon>Chloroflexota</taxon>
        <taxon>Ktedonobacteria</taxon>
        <taxon>Ktedonobacterales</taxon>
        <taxon>Dictyobacteraceae</taxon>
        <taxon>Tengunoibacter</taxon>
    </lineage>
</organism>
<dbReference type="Pfam" id="PF00498">
    <property type="entry name" value="FHA"/>
    <property type="match status" value="2"/>
</dbReference>
<sequence>MVEKITYLIIGNGIAGITAAEILRVEDPTATIGIIADEPFPVYYRPALKDYLAGRITEEKLWARPDNFYQEHKIHFLPAKVVGVQAQQHLVQLESGSQVHYRKLLLAGGSHAVRLNCPGADLQGVFTLRTVADYQAIVERLPLAQHIIVCGGGTLALETVETLRQRQHPVTHLVRGQRLWSEVLDETASDLVLQQVQRDGVAVHLDEEIVKIEGDHGEITHVVTRRGNSYPCDLLLLAIGVEPNIGFLRHSSVSCWRGVHVDQHMQTSAQDIYAAGDIVETVDTHTKRTRVIGQWYPAIQQARAAAYSMLTILDTQHPFAIQNFYNATCLYKLHFAAAGKTNLSGYEALVADPQPKSYRKVLLKDDYAVGFLFVGDRRQALAFKRAIDHQVNLGSVREQLLAEDFQLGEWLDQKGVPPPLLGANRLNGVSEPAQRRATEVSGPTVKTLEEIMDKAQASLGPGEALLVQLPDATDLHLPEMVLYQNASTLIGRQAGVHLLIDEPTVSRQHAEIQHYEDKYLLYDLGSSNGTYLNGTRLVKQQPYLLSQQDEIRIGLHAHFRFLQRTPLPVQSRAVRAVPSDPLSDTILHRTPDLKQALSAGRPVLNQDGSLLPPGSKQALPAQVVATFKEVPALIIFPEAGSKQAPKVHLLKAGKKSTLGRETGNDIELLDGVASRRHAEIAPGPDGGLYIRDLNSSNGVMVNQIRIQAPQRLVHGDQIMLGCTTMLFVDLQAGKEQTEKLLIPFKETTRNTGTRAGSIPTAALVSAPVPQAAAPDIVQQMVICRYCGVVNMPIARFCASCSRLLHQTS</sequence>
<dbReference type="PANTHER" id="PTHR43429:SF3">
    <property type="entry name" value="NITRITE REDUCTASE [NAD(P)H]"/>
    <property type="match status" value="1"/>
</dbReference>
<name>A0A401ZVG0_9CHLR</name>
<dbReference type="PRINTS" id="PR00368">
    <property type="entry name" value="FADPNR"/>
</dbReference>
<protein>
    <recommendedName>
        <fullName evidence="4">FHA domain-containing protein</fullName>
    </recommendedName>
</protein>
<comment type="cofactor">
    <cofactor evidence="1">
        <name>FAD</name>
        <dbReference type="ChEBI" id="CHEBI:57692"/>
    </cofactor>
</comment>